<keyword evidence="1" id="KW-0378">Hydrolase</keyword>
<sequence length="358" mass="37842">MLALVAVIDFLASPDIIIRPMLVLGPAFASLWCGIRRTALVGLTALALSAALSYHHHTLGRRHNTLTLLAMAGVAAASVAASADRKKRERILADVRSVAEVAQRVLLRPVPRLVGPMHIAVGYTSATAEASIGGDLYEVTLTPYGVRVIVGDVQGKGLEAVETAADVLGAFREAAYDEPDLTGVAARIETALRRRLDAEPDGRTPQEGHGRSPATGPGRTAESTGEKFVTAVLAEFGEGEIVTLLNYGHPPPFVLRGGEGGFAEPDDVAPPFGLSDLGAAAPRPHTVKFAPADQMLLYTDGVVEARDGEGRFYPLAERAHLLAAGDPEQALSDLRADVLRHVGGRIADDAAMLLIRRR</sequence>
<evidence type="ECO:0000256" key="2">
    <source>
        <dbReference type="SAM" id="MobiDB-lite"/>
    </source>
</evidence>
<evidence type="ECO:0000313" key="5">
    <source>
        <dbReference type="Proteomes" id="UP001501822"/>
    </source>
</evidence>
<comment type="caution">
    <text evidence="4">The sequence shown here is derived from an EMBL/GenBank/DDBJ whole genome shotgun (WGS) entry which is preliminary data.</text>
</comment>
<dbReference type="InterPro" id="IPR036457">
    <property type="entry name" value="PPM-type-like_dom_sf"/>
</dbReference>
<feature type="domain" description="PPM-type phosphatase" evidence="3">
    <location>
        <begin position="119"/>
        <end position="357"/>
    </location>
</feature>
<evidence type="ECO:0000313" key="4">
    <source>
        <dbReference type="EMBL" id="GAA0338811.1"/>
    </source>
</evidence>
<dbReference type="SMART" id="SM00331">
    <property type="entry name" value="PP2C_SIG"/>
    <property type="match status" value="1"/>
</dbReference>
<proteinExistence type="predicted"/>
<evidence type="ECO:0000259" key="3">
    <source>
        <dbReference type="SMART" id="SM00331"/>
    </source>
</evidence>
<dbReference type="PANTHER" id="PTHR43156">
    <property type="entry name" value="STAGE II SPORULATION PROTEIN E-RELATED"/>
    <property type="match status" value="1"/>
</dbReference>
<protein>
    <submittedName>
        <fullName evidence="4">PP2C family protein-serine/threonine phosphatase</fullName>
    </submittedName>
</protein>
<dbReference type="PANTHER" id="PTHR43156:SF2">
    <property type="entry name" value="STAGE II SPORULATION PROTEIN E"/>
    <property type="match status" value="1"/>
</dbReference>
<dbReference type="EMBL" id="BAAABM010000019">
    <property type="protein sequence ID" value="GAA0338811.1"/>
    <property type="molecule type" value="Genomic_DNA"/>
</dbReference>
<name>A0ABP3G8V6_9ACTN</name>
<feature type="region of interest" description="Disordered" evidence="2">
    <location>
        <begin position="193"/>
        <end position="224"/>
    </location>
</feature>
<gene>
    <name evidence="4" type="ORF">GCM10010151_30560</name>
</gene>
<dbReference type="Gene3D" id="3.60.40.10">
    <property type="entry name" value="PPM-type phosphatase domain"/>
    <property type="match status" value="1"/>
</dbReference>
<reference evidence="5" key="1">
    <citation type="journal article" date="2019" name="Int. J. Syst. Evol. Microbiol.">
        <title>The Global Catalogue of Microorganisms (GCM) 10K type strain sequencing project: providing services to taxonomists for standard genome sequencing and annotation.</title>
        <authorList>
            <consortium name="The Broad Institute Genomics Platform"/>
            <consortium name="The Broad Institute Genome Sequencing Center for Infectious Disease"/>
            <person name="Wu L."/>
            <person name="Ma J."/>
        </authorList>
    </citation>
    <scope>NUCLEOTIDE SEQUENCE [LARGE SCALE GENOMIC DNA]</scope>
    <source>
        <strain evidence="5">JCM 3146</strain>
    </source>
</reference>
<accession>A0ABP3G8V6</accession>
<keyword evidence="5" id="KW-1185">Reference proteome</keyword>
<evidence type="ECO:0000256" key="1">
    <source>
        <dbReference type="ARBA" id="ARBA00022801"/>
    </source>
</evidence>
<dbReference type="Pfam" id="PF07228">
    <property type="entry name" value="SpoIIE"/>
    <property type="match status" value="1"/>
</dbReference>
<dbReference type="RefSeq" id="WP_252808154.1">
    <property type="nucleotide sequence ID" value="NZ_BAAABM010000019.1"/>
</dbReference>
<dbReference type="InterPro" id="IPR001932">
    <property type="entry name" value="PPM-type_phosphatase-like_dom"/>
</dbReference>
<dbReference type="InterPro" id="IPR052016">
    <property type="entry name" value="Bact_Sigma-Reg"/>
</dbReference>
<dbReference type="Proteomes" id="UP001501822">
    <property type="component" value="Unassembled WGS sequence"/>
</dbReference>
<feature type="compositionally biased region" description="Basic and acidic residues" evidence="2">
    <location>
        <begin position="193"/>
        <end position="210"/>
    </location>
</feature>
<organism evidence="4 5">
    <name type="scientific">Actinoallomurus spadix</name>
    <dbReference type="NCBI Taxonomy" id="79912"/>
    <lineage>
        <taxon>Bacteria</taxon>
        <taxon>Bacillati</taxon>
        <taxon>Actinomycetota</taxon>
        <taxon>Actinomycetes</taxon>
        <taxon>Streptosporangiales</taxon>
        <taxon>Thermomonosporaceae</taxon>
        <taxon>Actinoallomurus</taxon>
    </lineage>
</organism>